<dbReference type="GO" id="GO:0005634">
    <property type="term" value="C:nucleus"/>
    <property type="evidence" value="ECO:0007669"/>
    <property type="project" value="TreeGrafter"/>
</dbReference>
<dbReference type="VEuPathDB" id="FungiDB:CPUR_02252"/>
<dbReference type="PROSITE" id="PS51253">
    <property type="entry name" value="HTH_CENPB"/>
    <property type="match status" value="1"/>
</dbReference>
<feature type="compositionally biased region" description="Low complexity" evidence="2">
    <location>
        <begin position="37"/>
        <end position="46"/>
    </location>
</feature>
<dbReference type="InterPro" id="IPR006600">
    <property type="entry name" value="HTH_CenpB_DNA-bd_dom"/>
</dbReference>
<reference evidence="4 5" key="1">
    <citation type="journal article" date="2013" name="PLoS Genet.">
        <title>Plant-symbiotic fungi as chemical engineers: Multi-genome analysis of the Clavicipitaceae reveals dynamics of alkaloid loci.</title>
        <authorList>
            <person name="Schardl C.L."/>
            <person name="Young C.A."/>
            <person name="Hesse U."/>
            <person name="Amyotte S.G."/>
            <person name="Andreeva K."/>
            <person name="Calie P.J."/>
            <person name="Fleetwood D.J."/>
            <person name="Haws D.C."/>
            <person name="Moore N."/>
            <person name="Oeser B."/>
            <person name="Panaccione D.G."/>
            <person name="Schweri K.K."/>
            <person name="Voisey C.R."/>
            <person name="Farman M.L."/>
            <person name="Jaromczyk J.W."/>
            <person name="Roe B.A."/>
            <person name="O'Sullivan D.M."/>
            <person name="Scott B."/>
            <person name="Tudzynski P."/>
            <person name="An Z."/>
            <person name="Arnaoudova E.G."/>
            <person name="Bullock C.T."/>
            <person name="Charlton N.D."/>
            <person name="Chen L."/>
            <person name="Cox M."/>
            <person name="Dinkins R.D."/>
            <person name="Florea S."/>
            <person name="Glenn A.E."/>
            <person name="Gordon A."/>
            <person name="Gueldener U."/>
            <person name="Harris D.R."/>
            <person name="Hollin W."/>
            <person name="Jaromczyk J."/>
            <person name="Johnson R.D."/>
            <person name="Khan A.K."/>
            <person name="Leistner E."/>
            <person name="Leuchtmann A."/>
            <person name="Li C."/>
            <person name="Liu J."/>
            <person name="Liu J."/>
            <person name="Liu M."/>
            <person name="Mace W."/>
            <person name="Machado C."/>
            <person name="Nagabhyru P."/>
            <person name="Pan J."/>
            <person name="Schmid J."/>
            <person name="Sugawara K."/>
            <person name="Steiner U."/>
            <person name="Takach J.E."/>
            <person name="Tanaka E."/>
            <person name="Webb J.S."/>
            <person name="Wilson E.V."/>
            <person name="Wiseman J.L."/>
            <person name="Yoshida R."/>
            <person name="Zeng Z."/>
        </authorList>
    </citation>
    <scope>NUCLEOTIDE SEQUENCE [LARGE SCALE GENOMIC DNA]</scope>
    <source>
        <strain evidence="4 5">20.1</strain>
    </source>
</reference>
<dbReference type="InterPro" id="IPR050863">
    <property type="entry name" value="CenT-Element_Derived"/>
</dbReference>
<evidence type="ECO:0000256" key="1">
    <source>
        <dbReference type="ARBA" id="ARBA00023125"/>
    </source>
</evidence>
<evidence type="ECO:0000256" key="2">
    <source>
        <dbReference type="SAM" id="MobiDB-lite"/>
    </source>
</evidence>
<dbReference type="Proteomes" id="UP000016801">
    <property type="component" value="Unassembled WGS sequence"/>
</dbReference>
<feature type="domain" description="HTH CENPB-type" evidence="3">
    <location>
        <begin position="67"/>
        <end position="138"/>
    </location>
</feature>
<organism evidence="4 5">
    <name type="scientific">Claviceps purpurea (strain 20.1)</name>
    <name type="common">Ergot fungus</name>
    <name type="synonym">Sphacelia segetum</name>
    <dbReference type="NCBI Taxonomy" id="1111077"/>
    <lineage>
        <taxon>Eukaryota</taxon>
        <taxon>Fungi</taxon>
        <taxon>Dikarya</taxon>
        <taxon>Ascomycota</taxon>
        <taxon>Pezizomycotina</taxon>
        <taxon>Sordariomycetes</taxon>
        <taxon>Hypocreomycetidae</taxon>
        <taxon>Hypocreales</taxon>
        <taxon>Clavicipitaceae</taxon>
        <taxon>Claviceps</taxon>
    </lineage>
</organism>
<evidence type="ECO:0000259" key="3">
    <source>
        <dbReference type="PROSITE" id="PS51253"/>
    </source>
</evidence>
<proteinExistence type="predicted"/>
<dbReference type="HOGENOM" id="CLU_038486_0_0_1"/>
<dbReference type="Pfam" id="PF03184">
    <property type="entry name" value="DDE_1"/>
    <property type="match status" value="1"/>
</dbReference>
<dbReference type="PhylomeDB" id="M1W3K7"/>
<feature type="region of interest" description="Disordered" evidence="2">
    <location>
        <begin position="1"/>
        <end position="46"/>
    </location>
</feature>
<dbReference type="GO" id="GO:0003677">
    <property type="term" value="F:DNA binding"/>
    <property type="evidence" value="ECO:0007669"/>
    <property type="project" value="UniProtKB-KW"/>
</dbReference>
<dbReference type="EMBL" id="CAGA01000009">
    <property type="protein sequence ID" value="CCE28565.1"/>
    <property type="molecule type" value="Genomic_DNA"/>
</dbReference>
<evidence type="ECO:0000313" key="4">
    <source>
        <dbReference type="EMBL" id="CCE28565.1"/>
    </source>
</evidence>
<dbReference type="AlphaFoldDB" id="M1W3K7"/>
<name>M1W3K7_CLAP2</name>
<comment type="caution">
    <text evidence="4">The sequence shown here is derived from an EMBL/GenBank/DDBJ whole genome shotgun (WGS) entry which is preliminary data.</text>
</comment>
<sequence>MAPTSEDNPAVKAARDILNAQNRPQRSTKEKPLSVRAAAAKYKTSKTAVARHLKSMKLLGKADYSDKGPGRPKNLDGSEERAVVAYINWLERAGIPSSREFVEEAANKLRASRMPPAPPVGGSWYTRFLADHPELLERRRNIRASGRESPGFEHMNIQRLEEFYTNLARLVKNCDLTASQIFNADECGLRFGPVRERLEMAIVKKKRTKRESSTIVVCANAAGTMVPPMMVFKTWPTHLWDISGLDGNLRFARSKTGCSDEGVTLDWIRHFNMHSFELTSKAQSRGVTFTEWFGCDEFMRDPDDPTHIWHDPRFKRPEEERIWRLLVLDDFPGEMSVDFMDYCIRFDILLYLLPSHTISSLMQPLDVGVLQPLNTPEPSLRNSTCDSHHYRGTSEFFSRFREIISTGFTAQHIINGFEKSGVFPVNGSGVIQALKEKTPVPETAAPTLPLVQSQEDRFRQGLEIARDIRHKYFGVFDSPTREAHGVIEDVLNEAILLTGLANKMSNE</sequence>
<dbReference type="eggNOG" id="ENOG502S2DF">
    <property type="taxonomic scope" value="Eukaryota"/>
</dbReference>
<keyword evidence="5" id="KW-1185">Reference proteome</keyword>
<dbReference type="STRING" id="1111077.M1W3K7"/>
<evidence type="ECO:0000313" key="5">
    <source>
        <dbReference type="Proteomes" id="UP000016801"/>
    </source>
</evidence>
<gene>
    <name evidence="4" type="ORF">CPUR_02252</name>
</gene>
<dbReference type="PANTHER" id="PTHR19303:SF74">
    <property type="entry name" value="POGO TRANSPOSABLE ELEMENT WITH KRAB DOMAIN"/>
    <property type="match status" value="1"/>
</dbReference>
<dbReference type="OrthoDB" id="5014592at2759"/>
<keyword evidence="1" id="KW-0238">DNA-binding</keyword>
<dbReference type="InterPro" id="IPR004875">
    <property type="entry name" value="DDE_SF_endonuclease_dom"/>
</dbReference>
<protein>
    <recommendedName>
        <fullName evidence="3">HTH CENPB-type domain-containing protein</fullName>
    </recommendedName>
</protein>
<accession>M1W3K7</accession>
<dbReference type="PANTHER" id="PTHR19303">
    <property type="entry name" value="TRANSPOSON"/>
    <property type="match status" value="1"/>
</dbReference>